<organism evidence="5 6">
    <name type="scientific">Desulfatibacillum aliphaticivorans</name>
    <dbReference type="NCBI Taxonomy" id="218208"/>
    <lineage>
        <taxon>Bacteria</taxon>
        <taxon>Pseudomonadati</taxon>
        <taxon>Thermodesulfobacteriota</taxon>
        <taxon>Desulfobacteria</taxon>
        <taxon>Desulfobacterales</taxon>
        <taxon>Desulfatibacillaceae</taxon>
        <taxon>Desulfatibacillum</taxon>
    </lineage>
</organism>
<dbReference type="RefSeq" id="WP_012609318.1">
    <property type="nucleotide sequence ID" value="NC_011768.1"/>
</dbReference>
<dbReference type="HOGENOM" id="CLU_000445_59_0_7"/>
<dbReference type="Gene3D" id="3.40.50.880">
    <property type="match status" value="1"/>
</dbReference>
<evidence type="ECO:0000313" key="6">
    <source>
        <dbReference type="Proteomes" id="UP000000739"/>
    </source>
</evidence>
<name>B8FML1_DESAL</name>
<dbReference type="PANTHER" id="PTHR43130">
    <property type="entry name" value="ARAC-FAMILY TRANSCRIPTIONAL REGULATOR"/>
    <property type="match status" value="1"/>
</dbReference>
<reference evidence="5 6" key="1">
    <citation type="journal article" date="2012" name="Environ. Microbiol.">
        <title>The genome sequence of Desulfatibacillum alkenivorans AK-01: a blueprint for anaerobic alkane oxidation.</title>
        <authorList>
            <person name="Callaghan A.V."/>
            <person name="Morris B.E."/>
            <person name="Pereira I.A."/>
            <person name="McInerney M.J."/>
            <person name="Austin R.N."/>
            <person name="Groves J.T."/>
            <person name="Kukor J.J."/>
            <person name="Suflita J.M."/>
            <person name="Young L.Y."/>
            <person name="Zylstra G.J."/>
            <person name="Wawrik B."/>
        </authorList>
    </citation>
    <scope>NUCLEOTIDE SEQUENCE [LARGE SCALE GENOMIC DNA]</scope>
    <source>
        <strain evidence="5 6">AK-01</strain>
    </source>
</reference>
<evidence type="ECO:0000256" key="1">
    <source>
        <dbReference type="ARBA" id="ARBA00023015"/>
    </source>
</evidence>
<dbReference type="GO" id="GO:0043565">
    <property type="term" value="F:sequence-specific DNA binding"/>
    <property type="evidence" value="ECO:0007669"/>
    <property type="project" value="InterPro"/>
</dbReference>
<dbReference type="eggNOG" id="COG4977">
    <property type="taxonomic scope" value="Bacteria"/>
</dbReference>
<dbReference type="PRINTS" id="PR00032">
    <property type="entry name" value="HTHARAC"/>
</dbReference>
<keyword evidence="2" id="KW-0238">DNA-binding</keyword>
<accession>B8FML1</accession>
<dbReference type="Proteomes" id="UP000000739">
    <property type="component" value="Chromosome"/>
</dbReference>
<dbReference type="Pfam" id="PF12833">
    <property type="entry name" value="HTH_18"/>
    <property type="match status" value="1"/>
</dbReference>
<dbReference type="Pfam" id="PF01965">
    <property type="entry name" value="DJ-1_PfpI"/>
    <property type="match status" value="1"/>
</dbReference>
<evidence type="ECO:0000259" key="4">
    <source>
        <dbReference type="PROSITE" id="PS01124"/>
    </source>
</evidence>
<evidence type="ECO:0000313" key="5">
    <source>
        <dbReference type="EMBL" id="ACL01878.1"/>
    </source>
</evidence>
<keyword evidence="6" id="KW-1185">Reference proteome</keyword>
<dbReference type="InterPro" id="IPR002818">
    <property type="entry name" value="DJ-1/PfpI"/>
</dbReference>
<dbReference type="InterPro" id="IPR020449">
    <property type="entry name" value="Tscrpt_reg_AraC-type_HTH"/>
</dbReference>
<proteinExistence type="predicted"/>
<dbReference type="SUPFAM" id="SSF46689">
    <property type="entry name" value="Homeodomain-like"/>
    <property type="match status" value="2"/>
</dbReference>
<dbReference type="Gene3D" id="1.10.10.60">
    <property type="entry name" value="Homeodomain-like"/>
    <property type="match status" value="2"/>
</dbReference>
<sequence>MPDVAFLAYEQCMLSGISSLMDAFGIANEWLKHFARREGVPASEDVLFRTEIVSPGGRPITAQGGIPLSPHRAMEEVKSTDLVLIPPHMFGVRHDREQIGDMLDWLVMHHQANARIGALCTGTFILAMTGLLDGRIATTNWQLVNRFRRQFPKVRLKPERVLTEDGGLICSGAVTASYNLGLYVMELFGSPELMRACSKALLVDPSRTTQAPYMTASFKKNHGDKAILAAQEWMEEHFMEGVTMEDAADYVGLSSRHFKRRFKQAVEETPLNYLQQVRLEAAKKALETTTDNIDEITRQVGYEDASTFRRLFKKHTTLSPREYRDKFAI</sequence>
<dbReference type="CDD" id="cd03138">
    <property type="entry name" value="GATase1_AraC_2"/>
    <property type="match status" value="1"/>
</dbReference>
<dbReference type="KEGG" id="dal:Dalk_0168"/>
<feature type="domain" description="HTH araC/xylS-type" evidence="4">
    <location>
        <begin position="228"/>
        <end position="326"/>
    </location>
</feature>
<evidence type="ECO:0000256" key="2">
    <source>
        <dbReference type="ARBA" id="ARBA00023125"/>
    </source>
</evidence>
<keyword evidence="1" id="KW-0805">Transcription regulation</keyword>
<dbReference type="SMART" id="SM00342">
    <property type="entry name" value="HTH_ARAC"/>
    <property type="match status" value="1"/>
</dbReference>
<dbReference type="EMBL" id="CP001322">
    <property type="protein sequence ID" value="ACL01878.1"/>
    <property type="molecule type" value="Genomic_DNA"/>
</dbReference>
<dbReference type="GO" id="GO:0003700">
    <property type="term" value="F:DNA-binding transcription factor activity"/>
    <property type="evidence" value="ECO:0007669"/>
    <property type="project" value="InterPro"/>
</dbReference>
<dbReference type="AlphaFoldDB" id="B8FML1"/>
<dbReference type="PROSITE" id="PS01124">
    <property type="entry name" value="HTH_ARAC_FAMILY_2"/>
    <property type="match status" value="1"/>
</dbReference>
<gene>
    <name evidence="5" type="ordered locus">Dalk_0168</name>
</gene>
<dbReference type="PANTHER" id="PTHR43130:SF11">
    <property type="entry name" value="TRANSCRIPTIONAL REGULATORY PROTEIN"/>
    <property type="match status" value="1"/>
</dbReference>
<dbReference type="SUPFAM" id="SSF52317">
    <property type="entry name" value="Class I glutamine amidotransferase-like"/>
    <property type="match status" value="1"/>
</dbReference>
<dbReference type="InterPro" id="IPR018060">
    <property type="entry name" value="HTH_AraC"/>
</dbReference>
<protein>
    <submittedName>
        <fullName evidence="5">Transcriptional regulator, AraC family</fullName>
    </submittedName>
</protein>
<keyword evidence="3" id="KW-0804">Transcription</keyword>
<dbReference type="InterPro" id="IPR052158">
    <property type="entry name" value="INH-QAR"/>
</dbReference>
<dbReference type="InterPro" id="IPR009057">
    <property type="entry name" value="Homeodomain-like_sf"/>
</dbReference>
<evidence type="ECO:0000256" key="3">
    <source>
        <dbReference type="ARBA" id="ARBA00023163"/>
    </source>
</evidence>
<dbReference type="InterPro" id="IPR029062">
    <property type="entry name" value="Class_I_gatase-like"/>
</dbReference>